<comment type="catalytic activity">
    <reaction evidence="1">
        <text>ATP + protein L-histidine = ADP + protein N-phospho-L-histidine.</text>
        <dbReference type="EC" id="2.7.13.3"/>
    </reaction>
</comment>
<accession>A0A5K7S4G5</accession>
<keyword evidence="4 7" id="KW-0418">Kinase</keyword>
<evidence type="ECO:0000256" key="3">
    <source>
        <dbReference type="ARBA" id="ARBA00022679"/>
    </source>
</evidence>
<dbReference type="InterPro" id="IPR050736">
    <property type="entry name" value="Sensor_HK_Regulatory"/>
</dbReference>
<name>A0A5K7S4G5_9BACT</name>
<evidence type="ECO:0000313" key="8">
    <source>
        <dbReference type="Proteomes" id="UP001193389"/>
    </source>
</evidence>
<feature type="domain" description="Histidine kinase" evidence="6">
    <location>
        <begin position="1"/>
        <end position="132"/>
    </location>
</feature>
<evidence type="ECO:0000256" key="1">
    <source>
        <dbReference type="ARBA" id="ARBA00000085"/>
    </source>
</evidence>
<evidence type="ECO:0000259" key="6">
    <source>
        <dbReference type="PROSITE" id="PS50109"/>
    </source>
</evidence>
<evidence type="ECO:0000256" key="4">
    <source>
        <dbReference type="ARBA" id="ARBA00022777"/>
    </source>
</evidence>
<protein>
    <recommendedName>
        <fullName evidence="2">histidine kinase</fullName>
        <ecNumber evidence="2">2.7.13.3</ecNumber>
    </recommendedName>
</protein>
<evidence type="ECO:0000256" key="2">
    <source>
        <dbReference type="ARBA" id="ARBA00012438"/>
    </source>
</evidence>
<dbReference type="Pfam" id="PF02518">
    <property type="entry name" value="HATPase_c"/>
    <property type="match status" value="1"/>
</dbReference>
<dbReference type="PROSITE" id="PS50109">
    <property type="entry name" value="HIS_KIN"/>
    <property type="match status" value="1"/>
</dbReference>
<dbReference type="GO" id="GO:0000160">
    <property type="term" value="P:phosphorelay signal transduction system"/>
    <property type="evidence" value="ECO:0007669"/>
    <property type="project" value="UniProtKB-KW"/>
</dbReference>
<keyword evidence="8" id="KW-1185">Reference proteome</keyword>
<gene>
    <name evidence="7" type="ORF">AQPE_0381</name>
</gene>
<dbReference type="InterPro" id="IPR005467">
    <property type="entry name" value="His_kinase_dom"/>
</dbReference>
<dbReference type="InterPro" id="IPR004358">
    <property type="entry name" value="Sig_transdc_His_kin-like_C"/>
</dbReference>
<sequence length="140" mass="15969">MEFEYVNWHSDQPSQLYSDREKITKVFIHLFRNAFKFTPSGKVKFGYTIDSKEIKQLKFFVKDTGIGIPENKRSVIFDQFQQAEDCYKIKYGGTGIGLSIAKYNVELLGGQIGVDSTPGKGSMFYFTIPITEPESICNKL</sequence>
<dbReference type="PANTHER" id="PTHR43711:SF31">
    <property type="entry name" value="HISTIDINE KINASE"/>
    <property type="match status" value="1"/>
</dbReference>
<evidence type="ECO:0000313" key="7">
    <source>
        <dbReference type="EMBL" id="BBE16244.1"/>
    </source>
</evidence>
<dbReference type="InterPro" id="IPR003594">
    <property type="entry name" value="HATPase_dom"/>
</dbReference>
<dbReference type="InterPro" id="IPR036890">
    <property type="entry name" value="HATPase_C_sf"/>
</dbReference>
<dbReference type="SUPFAM" id="SSF55874">
    <property type="entry name" value="ATPase domain of HSP90 chaperone/DNA topoisomerase II/histidine kinase"/>
    <property type="match status" value="1"/>
</dbReference>
<dbReference type="EC" id="2.7.13.3" evidence="2"/>
<dbReference type="Gene3D" id="3.30.565.10">
    <property type="entry name" value="Histidine kinase-like ATPase, C-terminal domain"/>
    <property type="match status" value="1"/>
</dbReference>
<dbReference type="AlphaFoldDB" id="A0A5K7S4G5"/>
<dbReference type="GO" id="GO:0004673">
    <property type="term" value="F:protein histidine kinase activity"/>
    <property type="evidence" value="ECO:0007669"/>
    <property type="project" value="UniProtKB-EC"/>
</dbReference>
<dbReference type="Proteomes" id="UP001193389">
    <property type="component" value="Chromosome"/>
</dbReference>
<keyword evidence="5" id="KW-0902">Two-component regulatory system</keyword>
<dbReference type="EMBL" id="AP018694">
    <property type="protein sequence ID" value="BBE16244.1"/>
    <property type="molecule type" value="Genomic_DNA"/>
</dbReference>
<evidence type="ECO:0000256" key="5">
    <source>
        <dbReference type="ARBA" id="ARBA00023012"/>
    </source>
</evidence>
<proteinExistence type="predicted"/>
<reference evidence="7" key="1">
    <citation type="journal article" date="2020" name="Int. J. Syst. Evol. Microbiol.">
        <title>Aquipluma nitroreducens gen. nov. sp. nov., a novel facultatively anaerobic bacterium isolated from a freshwater lake.</title>
        <authorList>
            <person name="Watanabe M."/>
            <person name="Kojima H."/>
            <person name="Fukui M."/>
        </authorList>
    </citation>
    <scope>NUCLEOTIDE SEQUENCE</scope>
    <source>
        <strain evidence="7">MeG22</strain>
    </source>
</reference>
<dbReference type="PRINTS" id="PR00344">
    <property type="entry name" value="BCTRLSENSOR"/>
</dbReference>
<organism evidence="7 8">
    <name type="scientific">Aquipluma nitroreducens</name>
    <dbReference type="NCBI Taxonomy" id="2010828"/>
    <lineage>
        <taxon>Bacteria</taxon>
        <taxon>Pseudomonadati</taxon>
        <taxon>Bacteroidota</taxon>
        <taxon>Bacteroidia</taxon>
        <taxon>Marinilabiliales</taxon>
        <taxon>Prolixibacteraceae</taxon>
        <taxon>Aquipluma</taxon>
    </lineage>
</organism>
<dbReference type="PANTHER" id="PTHR43711">
    <property type="entry name" value="TWO-COMPONENT HISTIDINE KINASE"/>
    <property type="match status" value="1"/>
</dbReference>
<keyword evidence="3" id="KW-0808">Transferase</keyword>
<dbReference type="KEGG" id="anf:AQPE_0381"/>
<dbReference type="SMART" id="SM00387">
    <property type="entry name" value="HATPase_c"/>
    <property type="match status" value="1"/>
</dbReference>